<evidence type="ECO:0008006" key="4">
    <source>
        <dbReference type="Google" id="ProtNLM"/>
    </source>
</evidence>
<dbReference type="RefSeq" id="WP_238751166.1">
    <property type="nucleotide sequence ID" value="NZ_CAKLPZ010000002.1"/>
</dbReference>
<dbReference type="EMBL" id="CAKLPZ010000002">
    <property type="protein sequence ID" value="CAH1001319.1"/>
    <property type="molecule type" value="Genomic_DNA"/>
</dbReference>
<feature type="transmembrane region" description="Helical" evidence="1">
    <location>
        <begin position="40"/>
        <end position="61"/>
    </location>
</feature>
<dbReference type="Proteomes" id="UP000837803">
    <property type="component" value="Unassembled WGS sequence"/>
</dbReference>
<gene>
    <name evidence="2" type="ORF">LEM8419_02220</name>
</gene>
<evidence type="ECO:0000256" key="1">
    <source>
        <dbReference type="SAM" id="Phobius"/>
    </source>
</evidence>
<proteinExistence type="predicted"/>
<feature type="transmembrane region" description="Helical" evidence="1">
    <location>
        <begin position="9"/>
        <end position="28"/>
    </location>
</feature>
<sequence>MNRQPPYKLIPDVGSIALVVFVLIAYSFLPGQVPDWAFGLAWFVAALIMVGTVTELFLLYRDYKAGILFPMRNASLFVLLATVVGMPLYLIYTSVRGDYLGPSTLLLIPVFFTLVLRNLFRVRLDMVSLQAKTGFRGPTEVPLFKIEDVAVTDDRITISATGKRPIQLLRVFFFSEHWQALVAKLSAYRN</sequence>
<keyword evidence="3" id="KW-1185">Reference proteome</keyword>
<reference evidence="2" key="1">
    <citation type="submission" date="2021-12" db="EMBL/GenBank/DDBJ databases">
        <authorList>
            <person name="Rodrigo-Torres L."/>
            <person name="Arahal R. D."/>
            <person name="Lucena T."/>
        </authorList>
    </citation>
    <scope>NUCLEOTIDE SEQUENCE</scope>
    <source>
        <strain evidence="2">CECT 8419</strain>
    </source>
</reference>
<protein>
    <recommendedName>
        <fullName evidence="4">PH domain-containing protein</fullName>
    </recommendedName>
</protein>
<keyword evidence="1" id="KW-0812">Transmembrane</keyword>
<organism evidence="2 3">
    <name type="scientific">Neolewinella maritima</name>
    <dbReference type="NCBI Taxonomy" id="1383882"/>
    <lineage>
        <taxon>Bacteria</taxon>
        <taxon>Pseudomonadati</taxon>
        <taxon>Bacteroidota</taxon>
        <taxon>Saprospiria</taxon>
        <taxon>Saprospirales</taxon>
        <taxon>Lewinellaceae</taxon>
        <taxon>Neolewinella</taxon>
    </lineage>
</organism>
<comment type="caution">
    <text evidence="2">The sequence shown here is derived from an EMBL/GenBank/DDBJ whole genome shotgun (WGS) entry which is preliminary data.</text>
</comment>
<keyword evidence="1" id="KW-1133">Transmembrane helix</keyword>
<keyword evidence="1" id="KW-0472">Membrane</keyword>
<feature type="transmembrane region" description="Helical" evidence="1">
    <location>
        <begin position="73"/>
        <end position="93"/>
    </location>
</feature>
<evidence type="ECO:0000313" key="3">
    <source>
        <dbReference type="Proteomes" id="UP000837803"/>
    </source>
</evidence>
<accession>A0ABM9B343</accession>
<evidence type="ECO:0000313" key="2">
    <source>
        <dbReference type="EMBL" id="CAH1001319.1"/>
    </source>
</evidence>
<feature type="transmembrane region" description="Helical" evidence="1">
    <location>
        <begin position="99"/>
        <end position="120"/>
    </location>
</feature>
<name>A0ABM9B343_9BACT</name>